<organism evidence="1 2">
    <name type="scientific">Streptomyces rapamycinicus</name>
    <dbReference type="NCBI Taxonomy" id="1226757"/>
    <lineage>
        <taxon>Bacteria</taxon>
        <taxon>Bacillati</taxon>
        <taxon>Actinomycetota</taxon>
        <taxon>Actinomycetes</taxon>
        <taxon>Kitasatosporales</taxon>
        <taxon>Streptomycetaceae</taxon>
        <taxon>Streptomyces</taxon>
        <taxon>Streptomyces violaceusniger group</taxon>
    </lineage>
</organism>
<dbReference type="RefSeq" id="WP_254807120.1">
    <property type="nucleotide sequence ID" value="NZ_CP157809.1"/>
</dbReference>
<evidence type="ECO:0000313" key="2">
    <source>
        <dbReference type="Proteomes" id="UP000530530"/>
    </source>
</evidence>
<sequence>MAEHAVDPRTEYRASHQTLWKIGSGEAVKIQPRLVRAVAAAVAEVDRGRKGGEASPVEVWLRRVQIAAAQQYIGLMADDAIGASEADAAVVVAHVPGVTAADMPRVQELLRHWAAGDKRELSGGVDGSEG</sequence>
<comment type="caution">
    <text evidence="1">The sequence shown here is derived from an EMBL/GenBank/DDBJ whole genome shotgun (WGS) entry which is preliminary data.</text>
</comment>
<keyword evidence="2" id="KW-1185">Reference proteome</keyword>
<dbReference type="Proteomes" id="UP000530530">
    <property type="component" value="Unassembled WGS sequence"/>
</dbReference>
<gene>
    <name evidence="1" type="ORF">BJY27_005421</name>
</gene>
<dbReference type="EMBL" id="JACHNG010000001">
    <property type="protein sequence ID" value="MBB4784460.1"/>
    <property type="molecule type" value="Genomic_DNA"/>
</dbReference>
<proteinExistence type="predicted"/>
<evidence type="ECO:0000313" key="1">
    <source>
        <dbReference type="EMBL" id="MBB4784460.1"/>
    </source>
</evidence>
<reference evidence="1 2" key="1">
    <citation type="submission" date="2020-08" db="EMBL/GenBank/DDBJ databases">
        <title>Sequencing the genomes of 1000 actinobacteria strains.</title>
        <authorList>
            <person name="Klenk H.-P."/>
        </authorList>
    </citation>
    <scope>NUCLEOTIDE SEQUENCE [LARGE SCALE GENOMIC DNA]</scope>
    <source>
        <strain evidence="1 2">DSM 41530</strain>
    </source>
</reference>
<name>A0ABR6LQ32_9ACTN</name>
<accession>A0ABR6LQ32</accession>
<protein>
    <submittedName>
        <fullName evidence="1">Uncharacterized protein</fullName>
    </submittedName>
</protein>